<feature type="transmembrane region" description="Helical" evidence="1">
    <location>
        <begin position="272"/>
        <end position="295"/>
    </location>
</feature>
<evidence type="ECO:0000256" key="1">
    <source>
        <dbReference type="SAM" id="Phobius"/>
    </source>
</evidence>
<evidence type="ECO:0000313" key="3">
    <source>
        <dbReference type="Proteomes" id="UP000487117"/>
    </source>
</evidence>
<sequence length="299" mass="32554">MPVAALMMLGMASGLGYMGVNLALDPTEGIWMRVFTSASAGVITAALAAAAFLCIKLSIGSRQSHLYFLRRSRQVFCIVDGKQCLLDWNNVRPYARVGYGPVQFGAPLMMALDLMEIYPEAPESWRLRFTVDGPLPHREACQQSWELIRRYMDDAPEAMPALSLVDSSHWTTALLERGPLSAGGAGKEMIERLRAARWNVFTVTDYLAAVPLWIAFWPEPVSQMLYARFKRPVAPPTGLLAEGPPRGSCAGYSILPADVGDPAGRRKAASQVAVVCGLCCLASISGWILVGYMALKGLQ</sequence>
<proteinExistence type="predicted"/>
<name>A0A7V8JMV1_STEMA</name>
<feature type="transmembrane region" description="Helical" evidence="1">
    <location>
        <begin position="30"/>
        <end position="55"/>
    </location>
</feature>
<evidence type="ECO:0008006" key="4">
    <source>
        <dbReference type="Google" id="ProtNLM"/>
    </source>
</evidence>
<accession>A0A7V8JMV1</accession>
<dbReference type="EMBL" id="WNDS01000001">
    <property type="protein sequence ID" value="KAF1016765.1"/>
    <property type="molecule type" value="Genomic_DNA"/>
</dbReference>
<evidence type="ECO:0000313" key="2">
    <source>
        <dbReference type="EMBL" id="KAF1016765.1"/>
    </source>
</evidence>
<dbReference type="Proteomes" id="UP000487117">
    <property type="component" value="Unassembled WGS sequence"/>
</dbReference>
<gene>
    <name evidence="2" type="ORF">GAK31_00023</name>
</gene>
<organism evidence="2 3">
    <name type="scientific">Stenotrophomonas maltophilia</name>
    <name type="common">Pseudomonas maltophilia</name>
    <name type="synonym">Xanthomonas maltophilia</name>
    <dbReference type="NCBI Taxonomy" id="40324"/>
    <lineage>
        <taxon>Bacteria</taxon>
        <taxon>Pseudomonadati</taxon>
        <taxon>Pseudomonadota</taxon>
        <taxon>Gammaproteobacteria</taxon>
        <taxon>Lysobacterales</taxon>
        <taxon>Lysobacteraceae</taxon>
        <taxon>Stenotrophomonas</taxon>
        <taxon>Stenotrophomonas maltophilia group</taxon>
    </lineage>
</organism>
<comment type="caution">
    <text evidence="2">The sequence shown here is derived from an EMBL/GenBank/DDBJ whole genome shotgun (WGS) entry which is preliminary data.</text>
</comment>
<keyword evidence="1" id="KW-0812">Transmembrane</keyword>
<reference evidence="3" key="1">
    <citation type="journal article" date="2020" name="MBio">
        <title>Horizontal gene transfer to a defensive symbiont with a reduced genome amongst a multipartite beetle microbiome.</title>
        <authorList>
            <person name="Waterworth S.C."/>
            <person name="Florez L.V."/>
            <person name="Rees E.R."/>
            <person name="Hertweck C."/>
            <person name="Kaltenpoth M."/>
            <person name="Kwan J.C."/>
        </authorList>
    </citation>
    <scope>NUCLEOTIDE SEQUENCE [LARGE SCALE GENOMIC DNA]</scope>
</reference>
<keyword evidence="1" id="KW-1133">Transmembrane helix</keyword>
<protein>
    <recommendedName>
        <fullName evidence="4">Transmembrane protein</fullName>
    </recommendedName>
</protein>
<feature type="transmembrane region" description="Helical" evidence="1">
    <location>
        <begin position="198"/>
        <end position="216"/>
    </location>
</feature>
<keyword evidence="1" id="KW-0472">Membrane</keyword>
<dbReference type="AlphaFoldDB" id="A0A7V8JMV1"/>